<reference evidence="1 2" key="1">
    <citation type="journal article" date="2023" name="Science">
        <title>Complex scaffold remodeling in plant triterpene biosynthesis.</title>
        <authorList>
            <person name="De La Pena R."/>
            <person name="Hodgson H."/>
            <person name="Liu J.C."/>
            <person name="Stephenson M.J."/>
            <person name="Martin A.C."/>
            <person name="Owen C."/>
            <person name="Harkess A."/>
            <person name="Leebens-Mack J."/>
            <person name="Jimenez L.E."/>
            <person name="Osbourn A."/>
            <person name="Sattely E.S."/>
        </authorList>
    </citation>
    <scope>NUCLEOTIDE SEQUENCE [LARGE SCALE GENOMIC DNA]</scope>
    <source>
        <strain evidence="2">cv. JPN11</strain>
        <tissue evidence="1">Leaf</tissue>
    </source>
</reference>
<comment type="caution">
    <text evidence="1">The sequence shown here is derived from an EMBL/GenBank/DDBJ whole genome shotgun (WGS) entry which is preliminary data.</text>
</comment>
<evidence type="ECO:0000313" key="2">
    <source>
        <dbReference type="Proteomes" id="UP001164539"/>
    </source>
</evidence>
<gene>
    <name evidence="1" type="ORF">OWV82_024880</name>
</gene>
<evidence type="ECO:0000313" key="1">
    <source>
        <dbReference type="EMBL" id="KAJ4701674.1"/>
    </source>
</evidence>
<dbReference type="Proteomes" id="UP001164539">
    <property type="component" value="Chromosome 14"/>
</dbReference>
<proteinExistence type="predicted"/>
<dbReference type="EMBL" id="CM051407">
    <property type="protein sequence ID" value="KAJ4701674.1"/>
    <property type="molecule type" value="Genomic_DNA"/>
</dbReference>
<name>A0ACC1WTE9_MELAZ</name>
<sequence>MQYQQLVQVGLLQKLIVVIFLSLLVSGEKEEAMVFGTNSHSKTVPAEKQQQKQQRPRLRHSFDSFFSSKRRVPNASDPLHNR</sequence>
<organism evidence="1 2">
    <name type="scientific">Melia azedarach</name>
    <name type="common">Chinaberry tree</name>
    <dbReference type="NCBI Taxonomy" id="155640"/>
    <lineage>
        <taxon>Eukaryota</taxon>
        <taxon>Viridiplantae</taxon>
        <taxon>Streptophyta</taxon>
        <taxon>Embryophyta</taxon>
        <taxon>Tracheophyta</taxon>
        <taxon>Spermatophyta</taxon>
        <taxon>Magnoliopsida</taxon>
        <taxon>eudicotyledons</taxon>
        <taxon>Gunneridae</taxon>
        <taxon>Pentapetalae</taxon>
        <taxon>rosids</taxon>
        <taxon>malvids</taxon>
        <taxon>Sapindales</taxon>
        <taxon>Meliaceae</taxon>
        <taxon>Melia</taxon>
    </lineage>
</organism>
<keyword evidence="2" id="KW-1185">Reference proteome</keyword>
<protein>
    <submittedName>
        <fullName evidence="1">Clavata3/ESR (CLE)</fullName>
    </submittedName>
</protein>
<accession>A0ACC1WTE9</accession>